<dbReference type="AlphaFoldDB" id="A0A2S8BKD3"/>
<evidence type="ECO:0000313" key="2">
    <source>
        <dbReference type="EMBL" id="PQM47137.1"/>
    </source>
</evidence>
<evidence type="ECO:0000256" key="1">
    <source>
        <dbReference type="SAM" id="SignalP"/>
    </source>
</evidence>
<reference evidence="2 3" key="1">
    <citation type="journal article" date="2017" name="Int. J. Syst. Evol. Microbiol.">
        <title>Mycobacterium talmoniae sp. nov., a slowly growing mycobacterium isolated from human respiratory samples.</title>
        <authorList>
            <person name="Davidson R.M."/>
            <person name="DeGroote M.A."/>
            <person name="Marola J.L."/>
            <person name="Buss S."/>
            <person name="Jones V."/>
            <person name="McNeil M.R."/>
            <person name="Freifeld A.G."/>
            <person name="Elaine Epperson L."/>
            <person name="Hasan N.A."/>
            <person name="Jackson M."/>
            <person name="Iwen P.C."/>
            <person name="Salfinger M."/>
            <person name="Strong M."/>
        </authorList>
    </citation>
    <scope>NUCLEOTIDE SEQUENCE [LARGE SCALE GENOMIC DNA]</scope>
    <source>
        <strain evidence="2 3">ATCC BAA-2683</strain>
    </source>
</reference>
<comment type="caution">
    <text evidence="2">The sequence shown here is derived from an EMBL/GenBank/DDBJ whole genome shotgun (WGS) entry which is preliminary data.</text>
</comment>
<dbReference type="EMBL" id="PPEA01000388">
    <property type="protein sequence ID" value="PQM47137.1"/>
    <property type="molecule type" value="Genomic_DNA"/>
</dbReference>
<dbReference type="Proteomes" id="UP000238296">
    <property type="component" value="Unassembled WGS sequence"/>
</dbReference>
<evidence type="ECO:0008006" key="4">
    <source>
        <dbReference type="Google" id="ProtNLM"/>
    </source>
</evidence>
<name>A0A2S8BKD3_9MYCO</name>
<accession>A0A2S8BKD3</accession>
<evidence type="ECO:0000313" key="3">
    <source>
        <dbReference type="Proteomes" id="UP000238296"/>
    </source>
</evidence>
<sequence>MSACVTRFVLAVTVTASMTLGGLGAPSACAAPQIPDFGSYPKADYQDFVVRDTQVYSVRGFQTPDGLFCTSSSHRGMHALDCFGAFPAAPEEANTVHLFSSGAVVSPVAFKVATVGPAEFEGHPLPLLPAGINYAFDGAQCVRDARWLLACAMGTGDAQDGFVVTAGKTEAF</sequence>
<feature type="signal peptide" evidence="1">
    <location>
        <begin position="1"/>
        <end position="30"/>
    </location>
</feature>
<proteinExistence type="predicted"/>
<organism evidence="2 3">
    <name type="scientific">Mycobacterium talmoniae</name>
    <dbReference type="NCBI Taxonomy" id="1858794"/>
    <lineage>
        <taxon>Bacteria</taxon>
        <taxon>Bacillati</taxon>
        <taxon>Actinomycetota</taxon>
        <taxon>Actinomycetes</taxon>
        <taxon>Mycobacteriales</taxon>
        <taxon>Mycobacteriaceae</taxon>
        <taxon>Mycobacterium</taxon>
    </lineage>
</organism>
<gene>
    <name evidence="2" type="ORF">C1Y40_02689</name>
</gene>
<protein>
    <recommendedName>
        <fullName evidence="4">Lipoprotein LprH</fullName>
    </recommendedName>
</protein>
<keyword evidence="1" id="KW-0732">Signal</keyword>
<feature type="chain" id="PRO_5015565878" description="Lipoprotein LprH" evidence="1">
    <location>
        <begin position="31"/>
        <end position="172"/>
    </location>
</feature>